<reference evidence="1" key="1">
    <citation type="submission" date="2014-11" db="EMBL/GenBank/DDBJ databases">
        <authorList>
            <person name="Amaro Gonzalez C."/>
        </authorList>
    </citation>
    <scope>NUCLEOTIDE SEQUENCE</scope>
</reference>
<name>A0A0E9V2E4_ANGAN</name>
<reference evidence="1" key="2">
    <citation type="journal article" date="2015" name="Fish Shellfish Immunol.">
        <title>Early steps in the European eel (Anguilla anguilla)-Vibrio vulnificus interaction in the gills: Role of the RtxA13 toxin.</title>
        <authorList>
            <person name="Callol A."/>
            <person name="Pajuelo D."/>
            <person name="Ebbesson L."/>
            <person name="Teles M."/>
            <person name="MacKenzie S."/>
            <person name="Amaro C."/>
        </authorList>
    </citation>
    <scope>NUCLEOTIDE SEQUENCE</scope>
</reference>
<organism evidence="1">
    <name type="scientific">Anguilla anguilla</name>
    <name type="common">European freshwater eel</name>
    <name type="synonym">Muraena anguilla</name>
    <dbReference type="NCBI Taxonomy" id="7936"/>
    <lineage>
        <taxon>Eukaryota</taxon>
        <taxon>Metazoa</taxon>
        <taxon>Chordata</taxon>
        <taxon>Craniata</taxon>
        <taxon>Vertebrata</taxon>
        <taxon>Euteleostomi</taxon>
        <taxon>Actinopterygii</taxon>
        <taxon>Neopterygii</taxon>
        <taxon>Teleostei</taxon>
        <taxon>Anguilliformes</taxon>
        <taxon>Anguillidae</taxon>
        <taxon>Anguilla</taxon>
    </lineage>
</organism>
<sequence>MADFQSNKQNEILLHLQNEVLNSVLLLLLFRGCKVLRERIWCGR</sequence>
<evidence type="ECO:0000313" key="1">
    <source>
        <dbReference type="EMBL" id="JAH71615.1"/>
    </source>
</evidence>
<accession>A0A0E9V2E4</accession>
<proteinExistence type="predicted"/>
<dbReference type="AlphaFoldDB" id="A0A0E9V2E4"/>
<dbReference type="EMBL" id="GBXM01036962">
    <property type="protein sequence ID" value="JAH71615.1"/>
    <property type="molecule type" value="Transcribed_RNA"/>
</dbReference>
<protein>
    <submittedName>
        <fullName evidence="1">Uncharacterized protein</fullName>
    </submittedName>
</protein>